<dbReference type="SMART" id="SM00064">
    <property type="entry name" value="FYVE"/>
    <property type="match status" value="1"/>
</dbReference>
<feature type="compositionally biased region" description="Polar residues" evidence="6">
    <location>
        <begin position="1129"/>
        <end position="1142"/>
    </location>
</feature>
<keyword evidence="3" id="KW-0862">Zinc</keyword>
<evidence type="ECO:0000256" key="2">
    <source>
        <dbReference type="ARBA" id="ARBA00022771"/>
    </source>
</evidence>
<feature type="coiled-coil region" evidence="5">
    <location>
        <begin position="697"/>
        <end position="736"/>
    </location>
</feature>
<dbReference type="FunFam" id="3.30.40.10:FF:000925">
    <property type="entry name" value="Zinc finger protein, putative"/>
    <property type="match status" value="1"/>
</dbReference>
<protein>
    <recommendedName>
        <fullName evidence="7">FYVE-type domain-containing protein</fullName>
    </recommendedName>
</protein>
<organism evidence="8 9">
    <name type="scientific">Carpinus fangiana</name>
    <dbReference type="NCBI Taxonomy" id="176857"/>
    <lineage>
        <taxon>Eukaryota</taxon>
        <taxon>Viridiplantae</taxon>
        <taxon>Streptophyta</taxon>
        <taxon>Embryophyta</taxon>
        <taxon>Tracheophyta</taxon>
        <taxon>Spermatophyta</taxon>
        <taxon>Magnoliopsida</taxon>
        <taxon>eudicotyledons</taxon>
        <taxon>Gunneridae</taxon>
        <taxon>Pentapetalae</taxon>
        <taxon>rosids</taxon>
        <taxon>fabids</taxon>
        <taxon>Fagales</taxon>
        <taxon>Betulaceae</taxon>
        <taxon>Carpinus</taxon>
    </lineage>
</organism>
<dbReference type="InterPro" id="IPR019734">
    <property type="entry name" value="TPR_rpt"/>
</dbReference>
<evidence type="ECO:0000256" key="3">
    <source>
        <dbReference type="ARBA" id="ARBA00022833"/>
    </source>
</evidence>
<evidence type="ECO:0000256" key="5">
    <source>
        <dbReference type="SAM" id="Coils"/>
    </source>
</evidence>
<sequence length="1323" mass="147445">MLEKIGLPAKPALRGSNWVIDASHCQGCSSQFTFINRKHHCRRCGGLFCNSCTQQRIVLRGQGDSPVRICEPCKKLEEAARFEMRQGHKSRAGRGSSKLTSKYEDEVLNQILGSARQESSSSGQVSNDEIVSSIQRATSSSSCSNAQEVDTLDGGGEMHGSISRNEPNHLKSEMGSASPEELRQQALDEKKKYKILKGEGKSEEALKAFKKGKELERQAEALEIYLRKSRKRALSSGNMADNQNKDDPKESGRKNKIIPRAYKEKDDLAAELRELGWSDKDFHDEDKKPASMSLEGELLSLLGEVSQKTNRNEVSGGIDKTNVVALKKKALMLKREGNLAEAKEELKRAKVLEKQLEEEELLAGAEDSDDELSALIRSMDNKKEDLSILYEQEHSFEFDHIVGTSDDFIVDSNFEVTDEDMEDPEIADALKSLGWSEDSTQPENILHQSVHVDTEAMLSEIQNLKREALNQKRAGNVKEAMEKLKKAKLLERDLESAESQKDNFIVQNPTVSKKHSTSLLADKYFTSTEVDDGVVNAREDGDLRLAPKSRLTIQKELLTLKKKALALKREGRLDEAEEELNKGKVLEHQLQQMDNSLKGTQVTVGSKDPDLSYKHPDINKNLPVGDDDIEEDITDQDMHDPTYLSLLKNLGWTDEDNEFANPASKPSKQEDNISMQISESSSTQSPSNVLIRTSRSKTELQRELLSIKRKSLALRRQGKTEEAEEVLRNAKVLEAQIAELEVPKKEVQIESNRPNHKIYKPPVGSSVMERDEEDVPEEVLHDPALHSMLKNLGWNELEPVTMPERPKQVAVTTLHTTDPSVIGSSSYPPVAAPRSKGEIQRELLGLKRKALALRRKGETEQAEETLRTAKVLEAQLEELEAPKNELLVNASENKRPEPFELLVTHEKDGNLKDAMEANKGSASAVASLNDEVLKSSVGSGKTEHDMVNPSFRDSGNLIPVISQFTEKKNPWFVELGTSDKISPPDNNKTAGTSYISPPDQPVNMMDLLTGDDWSHSQKSDERQEEKLNFGSDVSTLTSPAICLGSLSSSREDLTTEKREMVNADEKTYIHKANVVQGFVSQKNDGSLQQEILAHKRKAVALKREGKLPEAREELRQAKLLEKNLEDNPQPKSGPSDVSTSNVPFVEKREQGISNLAPKPLSSRDRFKLQQESLGHKRKALKLRREGRMEEAEAEFELAKALETQLEELAAHDSGGSSVGKLEPVDDVVIEDLLDPQLLSALKAIGVEDTNMAVSHVPERQEPLKLNFGKSGNSNLERTQLEERIKAEKVKAVKLKRSGKQGEALDALRHAKLLEKKLNSLASQ</sequence>
<dbReference type="SUPFAM" id="SSF48452">
    <property type="entry name" value="TPR-like"/>
    <property type="match status" value="1"/>
</dbReference>
<evidence type="ECO:0000313" key="9">
    <source>
        <dbReference type="Proteomes" id="UP000327013"/>
    </source>
</evidence>
<feature type="region of interest" description="Disordered" evidence="6">
    <location>
        <begin position="1120"/>
        <end position="1142"/>
    </location>
</feature>
<feature type="domain" description="FYVE-type" evidence="7">
    <location>
        <begin position="19"/>
        <end position="78"/>
    </location>
</feature>
<keyword evidence="5" id="KW-0175">Coiled coil</keyword>
<feature type="region of interest" description="Disordered" evidence="6">
    <location>
        <begin position="606"/>
        <end position="625"/>
    </location>
</feature>
<feature type="region of interest" description="Disordered" evidence="6">
    <location>
        <begin position="136"/>
        <end position="183"/>
    </location>
</feature>
<feature type="region of interest" description="Disordered" evidence="6">
    <location>
        <begin position="977"/>
        <end position="1031"/>
    </location>
</feature>
<reference evidence="8 9" key="1">
    <citation type="submission" date="2019-06" db="EMBL/GenBank/DDBJ databases">
        <title>A chromosomal-level reference genome of Carpinus fangiana (Coryloideae, Betulaceae).</title>
        <authorList>
            <person name="Yang X."/>
            <person name="Wang Z."/>
            <person name="Zhang L."/>
            <person name="Hao G."/>
            <person name="Liu J."/>
            <person name="Yang Y."/>
        </authorList>
    </citation>
    <scope>NUCLEOTIDE SEQUENCE [LARGE SCALE GENOMIC DNA]</scope>
    <source>
        <strain evidence="8">Cfa_2016G</strain>
        <tissue evidence="8">Leaf</tissue>
    </source>
</reference>
<dbReference type="Pfam" id="PF01363">
    <property type="entry name" value="FYVE"/>
    <property type="match status" value="1"/>
</dbReference>
<feature type="compositionally biased region" description="Polar residues" evidence="6">
    <location>
        <begin position="984"/>
        <end position="995"/>
    </location>
</feature>
<feature type="region of interest" description="Disordered" evidence="6">
    <location>
        <begin position="230"/>
        <end position="263"/>
    </location>
</feature>
<feature type="compositionally biased region" description="Low complexity" evidence="6">
    <location>
        <begin position="676"/>
        <end position="687"/>
    </location>
</feature>
<proteinExistence type="predicted"/>
<name>A0A5N6Q8N5_9ROSI</name>
<keyword evidence="1" id="KW-0479">Metal-binding</keyword>
<dbReference type="InterPro" id="IPR013083">
    <property type="entry name" value="Znf_RING/FYVE/PHD"/>
</dbReference>
<evidence type="ECO:0000259" key="7">
    <source>
        <dbReference type="PROSITE" id="PS50178"/>
    </source>
</evidence>
<dbReference type="EMBL" id="CM017321">
    <property type="protein sequence ID" value="KAE7995496.1"/>
    <property type="molecule type" value="Genomic_DNA"/>
</dbReference>
<dbReference type="InterPro" id="IPR011990">
    <property type="entry name" value="TPR-like_helical_dom_sf"/>
</dbReference>
<evidence type="ECO:0000313" key="8">
    <source>
        <dbReference type="EMBL" id="KAE7995496.1"/>
    </source>
</evidence>
<gene>
    <name evidence="8" type="ORF">FH972_000280</name>
</gene>
<keyword evidence="9" id="KW-1185">Reference proteome</keyword>
<dbReference type="OrthoDB" id="660555at2759"/>
<feature type="coiled-coil region" evidence="5">
    <location>
        <begin position="477"/>
        <end position="507"/>
    </location>
</feature>
<dbReference type="InterPro" id="IPR000306">
    <property type="entry name" value="Znf_FYVE"/>
</dbReference>
<dbReference type="InterPro" id="IPR017455">
    <property type="entry name" value="Znf_FYVE-rel"/>
</dbReference>
<dbReference type="PANTHER" id="PTHR47553">
    <property type="entry name" value="MYOSIN-11"/>
    <property type="match status" value="1"/>
</dbReference>
<accession>A0A5N6Q8N5</accession>
<keyword evidence="2 4" id="KW-0863">Zinc-finger</keyword>
<feature type="coiled-coil region" evidence="5">
    <location>
        <begin position="332"/>
        <end position="362"/>
    </location>
</feature>
<evidence type="ECO:0000256" key="1">
    <source>
        <dbReference type="ARBA" id="ARBA00022723"/>
    </source>
</evidence>
<feature type="compositionally biased region" description="Basic and acidic residues" evidence="6">
    <location>
        <begin position="607"/>
        <end position="618"/>
    </location>
</feature>
<feature type="compositionally biased region" description="Basic and acidic residues" evidence="6">
    <location>
        <begin position="243"/>
        <end position="253"/>
    </location>
</feature>
<evidence type="ECO:0000256" key="4">
    <source>
        <dbReference type="PROSITE-ProRule" id="PRU00091"/>
    </source>
</evidence>
<feature type="region of interest" description="Disordered" evidence="6">
    <location>
        <begin position="676"/>
        <end position="695"/>
    </location>
</feature>
<dbReference type="PANTHER" id="PTHR47553:SF1">
    <property type="entry name" value="RING_FYVE_PHD ZINC FINGER SUPERFAMILY PROTEIN"/>
    <property type="match status" value="1"/>
</dbReference>
<dbReference type="GO" id="GO:0008270">
    <property type="term" value="F:zinc ion binding"/>
    <property type="evidence" value="ECO:0007669"/>
    <property type="project" value="UniProtKB-KW"/>
</dbReference>
<evidence type="ECO:0000256" key="6">
    <source>
        <dbReference type="SAM" id="MobiDB-lite"/>
    </source>
</evidence>
<dbReference type="Proteomes" id="UP000327013">
    <property type="component" value="Chromosome 1"/>
</dbReference>
<dbReference type="SUPFAM" id="SSF57903">
    <property type="entry name" value="FYVE/PHD zinc finger"/>
    <property type="match status" value="1"/>
</dbReference>
<dbReference type="Gene3D" id="3.30.40.10">
    <property type="entry name" value="Zinc/RING finger domain, C3HC4 (zinc finger)"/>
    <property type="match status" value="1"/>
</dbReference>
<dbReference type="InterPro" id="IPR011011">
    <property type="entry name" value="Znf_FYVE_PHD"/>
</dbReference>
<dbReference type="SMART" id="SM00028">
    <property type="entry name" value="TPR"/>
    <property type="match status" value="7"/>
</dbReference>
<dbReference type="PROSITE" id="PS50178">
    <property type="entry name" value="ZF_FYVE"/>
    <property type="match status" value="1"/>
</dbReference>
<feature type="compositionally biased region" description="Polar residues" evidence="6">
    <location>
        <begin position="136"/>
        <end position="148"/>
    </location>
</feature>
<feature type="compositionally biased region" description="Basic and acidic residues" evidence="6">
    <location>
        <begin position="1012"/>
        <end position="1027"/>
    </location>
</feature>